<evidence type="ECO:0000313" key="3">
    <source>
        <dbReference type="Proteomes" id="UP000253792"/>
    </source>
</evidence>
<name>A0A369LH34_9ACTN</name>
<comment type="caution">
    <text evidence="2">The sequence shown here is derived from an EMBL/GenBank/DDBJ whole genome shotgun (WGS) entry which is preliminary data.</text>
</comment>
<dbReference type="AlphaFoldDB" id="A0A369LH34"/>
<keyword evidence="3" id="KW-1185">Reference proteome</keyword>
<accession>A0A369LH34</accession>
<feature type="region of interest" description="Disordered" evidence="1">
    <location>
        <begin position="316"/>
        <end position="355"/>
    </location>
</feature>
<evidence type="ECO:0000256" key="1">
    <source>
        <dbReference type="SAM" id="MobiDB-lite"/>
    </source>
</evidence>
<dbReference type="RefSeq" id="WP_114619886.1">
    <property type="nucleotide sequence ID" value="NZ_PPTP01000001.1"/>
</dbReference>
<sequence>MAAEDEAVQLAFRTGTAAVQSASEIIKYLLEGLAQARRARAAGNRNDRIPARFARALTHGAANMVDGRGEKGIVSAETVRAQNPDQYREAMVFPGAVADNREDIQKLKRELMNHGVKFSVFDTVNPMDGSPAVSIGIQGRDMDIMTQALINIGVESFGMDRKELEECARCIERDDQDRYPRAFKRNGINWEFERTGDGRNSWVGSAGGHSREQYRVTLDPDDENKASFECTRNGRPVASAEVDATQGPELWKTGSDGSKEFYNEMKAEGAAFAAAPGMVLEAAIDRGCFISENKKKIDPKQAAAAEKNAALLSEALGNSRAASPESPVGQTKAAKKIAESKMQPSMPARNEGMHR</sequence>
<reference evidence="2 3" key="1">
    <citation type="journal article" date="2018" name="Elife">
        <title>Discovery and characterization of a prevalent human gut bacterial enzyme sufficient for the inactivation of a family of plant toxins.</title>
        <authorList>
            <person name="Koppel N."/>
            <person name="Bisanz J.E."/>
            <person name="Pandelia M.E."/>
            <person name="Turnbaugh P.J."/>
            <person name="Balskus E.P."/>
        </authorList>
    </citation>
    <scope>NUCLEOTIDE SEQUENCE [LARGE SCALE GENOMIC DNA]</scope>
    <source>
        <strain evidence="3">anaerobia AP69FAA</strain>
    </source>
</reference>
<evidence type="ECO:0000313" key="2">
    <source>
        <dbReference type="EMBL" id="RDB57328.1"/>
    </source>
</evidence>
<organism evidence="2 3">
    <name type="scientific">Senegalimassilia anaerobia</name>
    <dbReference type="NCBI Taxonomy" id="1473216"/>
    <lineage>
        <taxon>Bacteria</taxon>
        <taxon>Bacillati</taxon>
        <taxon>Actinomycetota</taxon>
        <taxon>Coriobacteriia</taxon>
        <taxon>Coriobacteriales</taxon>
        <taxon>Coriobacteriaceae</taxon>
        <taxon>Senegalimassilia</taxon>
    </lineage>
</organism>
<gene>
    <name evidence="2" type="ORF">C1880_00420</name>
</gene>
<dbReference type="EMBL" id="PPTP01000001">
    <property type="protein sequence ID" value="RDB57328.1"/>
    <property type="molecule type" value="Genomic_DNA"/>
</dbReference>
<protein>
    <submittedName>
        <fullName evidence="2">Uncharacterized protein</fullName>
    </submittedName>
</protein>
<dbReference type="OrthoDB" id="3199482at2"/>
<dbReference type="Proteomes" id="UP000253792">
    <property type="component" value="Unassembled WGS sequence"/>
</dbReference>
<proteinExistence type="predicted"/>